<feature type="signal peptide" evidence="1">
    <location>
        <begin position="1"/>
        <end position="22"/>
    </location>
</feature>
<proteinExistence type="predicted"/>
<name>A0A222G3H4_9GAMM</name>
<feature type="domain" description="Ice-binding protein C-terminal" evidence="2">
    <location>
        <begin position="163"/>
        <end position="182"/>
    </location>
</feature>
<dbReference type="KEGG" id="cber:B5D82_00140"/>
<protein>
    <submittedName>
        <fullName evidence="3">PEP-CTERM sorting domain-containing protein</fullName>
    </submittedName>
</protein>
<dbReference type="AlphaFoldDB" id="A0A222G3H4"/>
<feature type="chain" id="PRO_5013121290" evidence="1">
    <location>
        <begin position="23"/>
        <end position="187"/>
    </location>
</feature>
<reference evidence="3 4" key="1">
    <citation type="submission" date="2017-08" db="EMBL/GenBank/DDBJ databases">
        <title>Complete genome of Colwellia sp. NB097-1, a psychrophile bacterium ioslated from Bering Sea.</title>
        <authorList>
            <person name="Chen X."/>
        </authorList>
    </citation>
    <scope>NUCLEOTIDE SEQUENCE [LARGE SCALE GENOMIC DNA]</scope>
    <source>
        <strain evidence="3 4">NB097-1</strain>
    </source>
</reference>
<evidence type="ECO:0000256" key="1">
    <source>
        <dbReference type="SAM" id="SignalP"/>
    </source>
</evidence>
<dbReference type="NCBIfam" id="TIGR02595">
    <property type="entry name" value="PEP_CTERM"/>
    <property type="match status" value="1"/>
</dbReference>
<sequence length="187" mass="21293">MIKYTNKLLIALFCLVSSSTFASLITTELAEDSYISYGGYDWTWASSVNVTNYTKNDFFNPGTTIDNTFEDASFHAGWMSFAEGSEIDTLFQQLKLSDFMRNGTAIHSFQYWNSYFSEVDTVFQPNHNDYNEFAFDSRSGKKDDSGNFDIFETFYVRTSVAKVPEPTTLFIFAAGLIGFTLRKHNAK</sequence>
<keyword evidence="1" id="KW-0732">Signal</keyword>
<accession>A0A222G3H4</accession>
<evidence type="ECO:0000313" key="3">
    <source>
        <dbReference type="EMBL" id="ASP46320.1"/>
    </source>
</evidence>
<dbReference type="Pfam" id="PF07589">
    <property type="entry name" value="PEP-CTERM"/>
    <property type="match status" value="1"/>
</dbReference>
<dbReference type="InterPro" id="IPR013424">
    <property type="entry name" value="Ice-binding_C"/>
</dbReference>
<dbReference type="RefSeq" id="WP_081148211.1">
    <property type="nucleotide sequence ID" value="NZ_CP020465.1"/>
</dbReference>
<evidence type="ECO:0000313" key="4">
    <source>
        <dbReference type="Proteomes" id="UP000202259"/>
    </source>
</evidence>
<dbReference type="EMBL" id="CP020465">
    <property type="protein sequence ID" value="ASP46320.1"/>
    <property type="molecule type" value="Genomic_DNA"/>
</dbReference>
<evidence type="ECO:0000259" key="2">
    <source>
        <dbReference type="Pfam" id="PF07589"/>
    </source>
</evidence>
<dbReference type="Proteomes" id="UP000202259">
    <property type="component" value="Chromosome"/>
</dbReference>
<organism evidence="3 4">
    <name type="scientific">Cognaticolwellia beringensis</name>
    <dbReference type="NCBI Taxonomy" id="1967665"/>
    <lineage>
        <taxon>Bacteria</taxon>
        <taxon>Pseudomonadati</taxon>
        <taxon>Pseudomonadota</taxon>
        <taxon>Gammaproteobacteria</taxon>
        <taxon>Alteromonadales</taxon>
        <taxon>Colwelliaceae</taxon>
        <taxon>Cognaticolwellia</taxon>
    </lineage>
</organism>
<gene>
    <name evidence="3" type="ORF">B5D82_00140</name>
</gene>
<dbReference type="OrthoDB" id="6227786at2"/>
<keyword evidence="4" id="KW-1185">Reference proteome</keyword>